<dbReference type="Proteomes" id="UP000292082">
    <property type="component" value="Unassembled WGS sequence"/>
</dbReference>
<dbReference type="EMBL" id="ML145322">
    <property type="protein sequence ID" value="TBU51430.1"/>
    <property type="molecule type" value="Genomic_DNA"/>
</dbReference>
<sequence length="101" mass="11677">MYKNVRNYVLLDTPVRPYGMNTTYITRFSEPLTVVMVSHFLIDLHKADKRMTHQTSFLTLDVMSRLETPESILFHELFGRNDTSGASTDDYGMDTMNSYSV</sequence>
<gene>
    <name evidence="1" type="ORF">BD310DRAFT_910664</name>
</gene>
<evidence type="ECO:0000313" key="1">
    <source>
        <dbReference type="EMBL" id="TBU51430.1"/>
    </source>
</evidence>
<dbReference type="AlphaFoldDB" id="A0A4Q9NBA7"/>
<accession>A0A4Q9NBA7</accession>
<name>A0A4Q9NBA7_9APHY</name>
<organism evidence="1 2">
    <name type="scientific">Dichomitus squalens</name>
    <dbReference type="NCBI Taxonomy" id="114155"/>
    <lineage>
        <taxon>Eukaryota</taxon>
        <taxon>Fungi</taxon>
        <taxon>Dikarya</taxon>
        <taxon>Basidiomycota</taxon>
        <taxon>Agaricomycotina</taxon>
        <taxon>Agaricomycetes</taxon>
        <taxon>Polyporales</taxon>
        <taxon>Polyporaceae</taxon>
        <taxon>Dichomitus</taxon>
    </lineage>
</organism>
<keyword evidence="2" id="KW-1185">Reference proteome</keyword>
<proteinExistence type="predicted"/>
<protein>
    <submittedName>
        <fullName evidence="1">Uncharacterized protein</fullName>
    </submittedName>
</protein>
<reference evidence="1 2" key="1">
    <citation type="submission" date="2019-01" db="EMBL/GenBank/DDBJ databases">
        <title>Draft genome sequences of three monokaryotic isolates of the white-rot basidiomycete fungus Dichomitus squalens.</title>
        <authorList>
            <consortium name="DOE Joint Genome Institute"/>
            <person name="Lopez S.C."/>
            <person name="Andreopoulos B."/>
            <person name="Pangilinan J."/>
            <person name="Lipzen A."/>
            <person name="Riley R."/>
            <person name="Ahrendt S."/>
            <person name="Ng V."/>
            <person name="Barry K."/>
            <person name="Daum C."/>
            <person name="Grigoriev I.V."/>
            <person name="Hilden K.S."/>
            <person name="Makela M.R."/>
            <person name="de Vries R.P."/>
        </authorList>
    </citation>
    <scope>NUCLEOTIDE SEQUENCE [LARGE SCALE GENOMIC DNA]</scope>
    <source>
        <strain evidence="1 2">CBS 464.89</strain>
    </source>
</reference>
<evidence type="ECO:0000313" key="2">
    <source>
        <dbReference type="Proteomes" id="UP000292082"/>
    </source>
</evidence>